<sequence length="114" mass="12087">MSEYVRVARTADLAPGSMTRVVVAGRPVVLVNVDGEVFAIDDTCSHEEASLSQGTLSGEVVVCPKHGARFNVKTGRVLALPAVRSVAVYPVRVEGGEILVAPDPQRSVGVPHRR</sequence>
<comment type="caution">
    <text evidence="6">The sequence shown here is derived from an EMBL/GenBank/DDBJ whole genome shotgun (WGS) entry which is preliminary data.</text>
</comment>
<evidence type="ECO:0000259" key="5">
    <source>
        <dbReference type="PROSITE" id="PS51296"/>
    </source>
</evidence>
<dbReference type="InterPro" id="IPR036922">
    <property type="entry name" value="Rieske_2Fe-2S_sf"/>
</dbReference>
<protein>
    <submittedName>
        <fullName evidence="6">Non-heme iron oxygenase ferredoxin subunit</fullName>
    </submittedName>
</protein>
<dbReference type="PROSITE" id="PS51296">
    <property type="entry name" value="RIESKE"/>
    <property type="match status" value="1"/>
</dbReference>
<dbReference type="GO" id="GO:0016705">
    <property type="term" value="F:oxidoreductase activity, acting on paired donors, with incorporation or reduction of molecular oxygen"/>
    <property type="evidence" value="ECO:0007669"/>
    <property type="project" value="UniProtKB-ARBA"/>
</dbReference>
<gene>
    <name evidence="6" type="ORF">E6H02_01395</name>
</gene>
<dbReference type="CDD" id="cd03528">
    <property type="entry name" value="Rieske_RO_ferredoxin"/>
    <property type="match status" value="1"/>
</dbReference>
<dbReference type="AlphaFoldDB" id="A0A537M6U1"/>
<keyword evidence="3" id="KW-0408">Iron</keyword>
<dbReference type="GO" id="GO:0046872">
    <property type="term" value="F:metal ion binding"/>
    <property type="evidence" value="ECO:0007669"/>
    <property type="project" value="UniProtKB-KW"/>
</dbReference>
<proteinExistence type="predicted"/>
<evidence type="ECO:0000256" key="4">
    <source>
        <dbReference type="ARBA" id="ARBA00023014"/>
    </source>
</evidence>
<dbReference type="EMBL" id="VBAM01000036">
    <property type="protein sequence ID" value="TMJ15990.1"/>
    <property type="molecule type" value="Genomic_DNA"/>
</dbReference>
<evidence type="ECO:0000256" key="2">
    <source>
        <dbReference type="ARBA" id="ARBA00022723"/>
    </source>
</evidence>
<feature type="domain" description="Rieske" evidence="5">
    <location>
        <begin position="5"/>
        <end position="100"/>
    </location>
</feature>
<dbReference type="InterPro" id="IPR017941">
    <property type="entry name" value="Rieske_2Fe-2S"/>
</dbReference>
<dbReference type="Gene3D" id="2.102.10.10">
    <property type="entry name" value="Rieske [2Fe-2S] iron-sulphur domain"/>
    <property type="match status" value="1"/>
</dbReference>
<dbReference type="GO" id="GO:0051537">
    <property type="term" value="F:2 iron, 2 sulfur cluster binding"/>
    <property type="evidence" value="ECO:0007669"/>
    <property type="project" value="UniProtKB-KW"/>
</dbReference>
<dbReference type="Proteomes" id="UP000320393">
    <property type="component" value="Unassembled WGS sequence"/>
</dbReference>
<accession>A0A537M6U1</accession>
<dbReference type="SUPFAM" id="SSF50022">
    <property type="entry name" value="ISP domain"/>
    <property type="match status" value="1"/>
</dbReference>
<dbReference type="PANTHER" id="PTHR21496">
    <property type="entry name" value="FERREDOXIN-RELATED"/>
    <property type="match status" value="1"/>
</dbReference>
<dbReference type="PANTHER" id="PTHR21496:SF23">
    <property type="entry name" value="3-PHENYLPROPIONATE_CINNAMIC ACID DIOXYGENASE FERREDOXIN SUBUNIT"/>
    <property type="match status" value="1"/>
</dbReference>
<keyword evidence="1" id="KW-0001">2Fe-2S</keyword>
<evidence type="ECO:0000256" key="1">
    <source>
        <dbReference type="ARBA" id="ARBA00022714"/>
    </source>
</evidence>
<evidence type="ECO:0000313" key="7">
    <source>
        <dbReference type="Proteomes" id="UP000320393"/>
    </source>
</evidence>
<evidence type="ECO:0000256" key="3">
    <source>
        <dbReference type="ARBA" id="ARBA00023004"/>
    </source>
</evidence>
<name>A0A537M6U1_9BACT</name>
<keyword evidence="4" id="KW-0411">Iron-sulfur</keyword>
<organism evidence="6 7">
    <name type="scientific">Candidatus Segetimicrobium genomatis</name>
    <dbReference type="NCBI Taxonomy" id="2569760"/>
    <lineage>
        <taxon>Bacteria</taxon>
        <taxon>Bacillati</taxon>
        <taxon>Candidatus Sysuimicrobiota</taxon>
        <taxon>Candidatus Sysuimicrobiia</taxon>
        <taxon>Candidatus Sysuimicrobiales</taxon>
        <taxon>Candidatus Segetimicrobiaceae</taxon>
        <taxon>Candidatus Segetimicrobium</taxon>
    </lineage>
</organism>
<dbReference type="GO" id="GO:0004497">
    <property type="term" value="F:monooxygenase activity"/>
    <property type="evidence" value="ECO:0007669"/>
    <property type="project" value="UniProtKB-ARBA"/>
</dbReference>
<dbReference type="Pfam" id="PF00355">
    <property type="entry name" value="Rieske"/>
    <property type="match status" value="1"/>
</dbReference>
<keyword evidence="2" id="KW-0479">Metal-binding</keyword>
<evidence type="ECO:0000313" key="6">
    <source>
        <dbReference type="EMBL" id="TMJ15990.1"/>
    </source>
</evidence>
<reference evidence="6 7" key="1">
    <citation type="journal article" date="2019" name="Nat. Microbiol.">
        <title>Mediterranean grassland soil C-N compound turnover is dependent on rainfall and depth, and is mediated by genomically divergent microorganisms.</title>
        <authorList>
            <person name="Diamond S."/>
            <person name="Andeer P.F."/>
            <person name="Li Z."/>
            <person name="Crits-Christoph A."/>
            <person name="Burstein D."/>
            <person name="Anantharaman K."/>
            <person name="Lane K.R."/>
            <person name="Thomas B.C."/>
            <person name="Pan C."/>
            <person name="Northen T.R."/>
            <person name="Banfield J.F."/>
        </authorList>
    </citation>
    <scope>NUCLEOTIDE SEQUENCE [LARGE SCALE GENOMIC DNA]</scope>
    <source>
        <strain evidence="6">NP_5</strain>
    </source>
</reference>